<dbReference type="PANTHER" id="PTHR43586">
    <property type="entry name" value="CYSTEINE DESULFURASE"/>
    <property type="match status" value="1"/>
</dbReference>
<dbReference type="InterPro" id="IPR015422">
    <property type="entry name" value="PyrdxlP-dep_Trfase_small"/>
</dbReference>
<evidence type="ECO:0000313" key="9">
    <source>
        <dbReference type="Proteomes" id="UP000005615"/>
    </source>
</evidence>
<dbReference type="InterPro" id="IPR015424">
    <property type="entry name" value="PyrdxlP-dep_Trfase"/>
</dbReference>
<dbReference type="SUPFAM" id="SSF53383">
    <property type="entry name" value="PLP-dependent transferases"/>
    <property type="match status" value="1"/>
</dbReference>
<keyword evidence="4" id="KW-0808">Transferase</keyword>
<dbReference type="AlphaFoldDB" id="F3L246"/>
<feature type="domain" description="Aminotransferase class V" evidence="7">
    <location>
        <begin position="27"/>
        <end position="397"/>
    </location>
</feature>
<evidence type="ECO:0000256" key="3">
    <source>
        <dbReference type="ARBA" id="ARBA00012239"/>
    </source>
</evidence>
<reference evidence="8 9" key="1">
    <citation type="journal article" date="2011" name="J. Bacteriol.">
        <title>Genome sequence of strain IMCC3088, a proteorhodopsin-containing marine bacterium belonging to the OM60/NOR5 clade.</title>
        <authorList>
            <person name="Jang Y."/>
            <person name="Oh H.M."/>
            <person name="Kang I."/>
            <person name="Lee K."/>
            <person name="Yang S.J."/>
            <person name="Cho J.C."/>
        </authorList>
    </citation>
    <scope>NUCLEOTIDE SEQUENCE [LARGE SCALE GENOMIC DNA]</scope>
    <source>
        <strain evidence="8 9">IMCC3088</strain>
    </source>
</reference>
<keyword evidence="9" id="KW-1185">Reference proteome</keyword>
<dbReference type="InterPro" id="IPR000192">
    <property type="entry name" value="Aminotrans_V_dom"/>
</dbReference>
<accession>F3L246</accession>
<evidence type="ECO:0000256" key="5">
    <source>
        <dbReference type="ARBA" id="ARBA00022898"/>
    </source>
</evidence>
<proteinExistence type="inferred from homology"/>
<evidence type="ECO:0000259" key="7">
    <source>
        <dbReference type="Pfam" id="PF00266"/>
    </source>
</evidence>
<protein>
    <recommendedName>
        <fullName evidence="3">cysteine desulfurase</fullName>
        <ecNumber evidence="3">2.8.1.7</ecNumber>
    </recommendedName>
</protein>
<evidence type="ECO:0000313" key="8">
    <source>
        <dbReference type="EMBL" id="EGG29609.1"/>
    </source>
</evidence>
<dbReference type="Gene3D" id="3.90.1150.10">
    <property type="entry name" value="Aspartate Aminotransferase, domain 1"/>
    <property type="match status" value="1"/>
</dbReference>
<dbReference type="STRING" id="2518989.IMCC3088_1613"/>
<dbReference type="GO" id="GO:0031071">
    <property type="term" value="F:cysteine desulfurase activity"/>
    <property type="evidence" value="ECO:0007669"/>
    <property type="project" value="UniProtKB-EC"/>
</dbReference>
<dbReference type="PANTHER" id="PTHR43586:SF8">
    <property type="entry name" value="CYSTEINE DESULFURASE 1, CHLOROPLASTIC"/>
    <property type="match status" value="1"/>
</dbReference>
<dbReference type="GO" id="GO:0006534">
    <property type="term" value="P:cysteine metabolic process"/>
    <property type="evidence" value="ECO:0007669"/>
    <property type="project" value="InterPro"/>
</dbReference>
<dbReference type="EMBL" id="AEIG01000041">
    <property type="protein sequence ID" value="EGG29609.1"/>
    <property type="molecule type" value="Genomic_DNA"/>
</dbReference>
<evidence type="ECO:0000256" key="4">
    <source>
        <dbReference type="ARBA" id="ARBA00022679"/>
    </source>
</evidence>
<dbReference type="Gene3D" id="3.40.640.10">
    <property type="entry name" value="Type I PLP-dependent aspartate aminotransferase-like (Major domain)"/>
    <property type="match status" value="1"/>
</dbReference>
<dbReference type="GO" id="GO:0030170">
    <property type="term" value="F:pyridoxal phosphate binding"/>
    <property type="evidence" value="ECO:0007669"/>
    <property type="project" value="InterPro"/>
</dbReference>
<dbReference type="NCBIfam" id="TIGR01979">
    <property type="entry name" value="sufS"/>
    <property type="match status" value="1"/>
</dbReference>
<evidence type="ECO:0000256" key="1">
    <source>
        <dbReference type="ARBA" id="ARBA00001933"/>
    </source>
</evidence>
<dbReference type="Pfam" id="PF00266">
    <property type="entry name" value="Aminotran_5"/>
    <property type="match status" value="1"/>
</dbReference>
<dbReference type="CDD" id="cd06453">
    <property type="entry name" value="SufS_like"/>
    <property type="match status" value="1"/>
</dbReference>
<sequence>MSKYFDVDLARADFPLLAQEVNGQPLVYLDNAATTQKPRAVIQALAHYYQMDNSNVHRGAHAVADRATRAFEAARSRVARFINAEQVEEVIWTRGTTESINLVAQTFGRMVLNEGDVVLVPVSEHHANIVPWQMVAQARGARVISIPLTPTCDIDLEAFDALLAQHSVKIVAVNQVSNALGTINPVADMIARAKAAGAAVLIDGAQGVAHSSVDVQALGADFYVFSGHKLYGPTGIGVLWGKKDLLDAMPPYQGGGEMIETVSFDGTTYNQVPFKFEAGTPNIAGAIGLAAAIEYLEGVGIDNAVAHEESLMHYLLDAVAEMTHVQRVGSPQRSVGIFSFLVPGTHPSDIGMLLDQQGVAIRTGHHCTQPLMQYLNAPGTARASLSFYNTRNDVDAFVQALDKACRLLV</sequence>
<evidence type="ECO:0000256" key="6">
    <source>
        <dbReference type="ARBA" id="ARBA00050776"/>
    </source>
</evidence>
<comment type="similarity">
    <text evidence="2">Belongs to the class-V pyridoxal-phosphate-dependent aminotransferase family. Csd subfamily.</text>
</comment>
<comment type="cofactor">
    <cofactor evidence="1">
        <name>pyridoxal 5'-phosphate</name>
        <dbReference type="ChEBI" id="CHEBI:597326"/>
    </cofactor>
</comment>
<comment type="caution">
    <text evidence="8">The sequence shown here is derived from an EMBL/GenBank/DDBJ whole genome shotgun (WGS) entry which is preliminary data.</text>
</comment>
<dbReference type="EC" id="2.8.1.7" evidence="3"/>
<dbReference type="Proteomes" id="UP000005615">
    <property type="component" value="Unassembled WGS sequence"/>
</dbReference>
<gene>
    <name evidence="8" type="ORF">IMCC3088_1613</name>
</gene>
<name>F3L246_9GAMM</name>
<comment type="catalytic activity">
    <reaction evidence="6">
        <text>(sulfur carrier)-H + L-cysteine = (sulfur carrier)-SH + L-alanine</text>
        <dbReference type="Rhea" id="RHEA:43892"/>
        <dbReference type="Rhea" id="RHEA-COMP:14737"/>
        <dbReference type="Rhea" id="RHEA-COMP:14739"/>
        <dbReference type="ChEBI" id="CHEBI:29917"/>
        <dbReference type="ChEBI" id="CHEBI:35235"/>
        <dbReference type="ChEBI" id="CHEBI:57972"/>
        <dbReference type="ChEBI" id="CHEBI:64428"/>
        <dbReference type="EC" id="2.8.1.7"/>
    </reaction>
</comment>
<dbReference type="eggNOG" id="COG0520">
    <property type="taxonomic scope" value="Bacteria"/>
</dbReference>
<dbReference type="InterPro" id="IPR010970">
    <property type="entry name" value="Cys_dSase_SufS"/>
</dbReference>
<evidence type="ECO:0000256" key="2">
    <source>
        <dbReference type="ARBA" id="ARBA00010447"/>
    </source>
</evidence>
<organism evidence="8 9">
    <name type="scientific">Aequoribacter fuscus</name>
    <dbReference type="NCBI Taxonomy" id="2518989"/>
    <lineage>
        <taxon>Bacteria</taxon>
        <taxon>Pseudomonadati</taxon>
        <taxon>Pseudomonadota</taxon>
        <taxon>Gammaproteobacteria</taxon>
        <taxon>Cellvibrionales</taxon>
        <taxon>Halieaceae</taxon>
        <taxon>Aequoribacter</taxon>
    </lineage>
</organism>
<dbReference type="InterPro" id="IPR015421">
    <property type="entry name" value="PyrdxlP-dep_Trfase_major"/>
</dbReference>
<keyword evidence="5" id="KW-0663">Pyridoxal phosphate</keyword>